<dbReference type="GO" id="GO:0006508">
    <property type="term" value="P:proteolysis"/>
    <property type="evidence" value="ECO:0007669"/>
    <property type="project" value="TreeGrafter"/>
</dbReference>
<feature type="domain" description="Aminopeptidase P N-terminal" evidence="6">
    <location>
        <begin position="1"/>
        <end position="119"/>
    </location>
</feature>
<dbReference type="CDD" id="cd01087">
    <property type="entry name" value="Prolidase"/>
    <property type="match status" value="1"/>
</dbReference>
<dbReference type="InterPro" id="IPR000994">
    <property type="entry name" value="Pept_M24"/>
</dbReference>
<evidence type="ECO:0000313" key="7">
    <source>
        <dbReference type="EMBL" id="NDV31861.1"/>
    </source>
</evidence>
<dbReference type="InterPro" id="IPR052433">
    <property type="entry name" value="X-Pro_dipept-like"/>
</dbReference>
<dbReference type="AlphaFoldDB" id="A0A6B2L4M3"/>
<evidence type="ECO:0000256" key="3">
    <source>
        <dbReference type="ARBA" id="ARBA00022723"/>
    </source>
</evidence>
<dbReference type="Gene3D" id="3.90.230.10">
    <property type="entry name" value="Creatinase/methionine aminopeptidase superfamily"/>
    <property type="match status" value="1"/>
</dbReference>
<dbReference type="SUPFAM" id="SSF53092">
    <property type="entry name" value="Creatinase/prolidase N-terminal domain"/>
    <property type="match status" value="1"/>
</dbReference>
<evidence type="ECO:0000256" key="4">
    <source>
        <dbReference type="ARBA" id="ARBA00022801"/>
    </source>
</evidence>
<dbReference type="GO" id="GO:0030145">
    <property type="term" value="F:manganese ion binding"/>
    <property type="evidence" value="ECO:0007669"/>
    <property type="project" value="InterPro"/>
</dbReference>
<dbReference type="InterPro" id="IPR007865">
    <property type="entry name" value="Aminopep_P_N"/>
</dbReference>
<comment type="similarity">
    <text evidence="2">Belongs to the peptidase M24B family.</text>
</comment>
<dbReference type="Pfam" id="PF00557">
    <property type="entry name" value="Peptidase_M24"/>
    <property type="match status" value="1"/>
</dbReference>
<evidence type="ECO:0000256" key="2">
    <source>
        <dbReference type="ARBA" id="ARBA00008766"/>
    </source>
</evidence>
<dbReference type="GO" id="GO:0070006">
    <property type="term" value="F:metalloaminopeptidase activity"/>
    <property type="evidence" value="ECO:0007669"/>
    <property type="project" value="InterPro"/>
</dbReference>
<proteinExistence type="inferred from homology"/>
<keyword evidence="4" id="KW-0378">Hydrolase</keyword>
<keyword evidence="5" id="KW-0464">Manganese</keyword>
<dbReference type="InterPro" id="IPR029149">
    <property type="entry name" value="Creatin/AminoP/Spt16_N"/>
</dbReference>
<dbReference type="InterPro" id="IPR036005">
    <property type="entry name" value="Creatinase/aminopeptidase-like"/>
</dbReference>
<evidence type="ECO:0000256" key="5">
    <source>
        <dbReference type="ARBA" id="ARBA00023211"/>
    </source>
</evidence>
<sequence>MQVLTDKDVVIMPAARFSYMTNDIPYRYRQNTNFLYLSGFHEPSSVLVLEKRNGNPYFLLFVKPRDPHTELWHGPMTGVERVGEFGADEGLPLSQLSNYLNALPKSKTIYYSNILTDDDISDNIQQFLASGRSVQDATPFVDYMRVVKSEAEVNVMRKSVSISAVAFKEVMKSTKHCKTEAQLEAIMEYHCRMLGAERLAYPPVVSNGITNNTMHYINNDNILRDGNLILMDAGGEFNNFASDITRSWPVNGKFTEAQKDVYNEVLNVLHLCTAAVKADGQTNLNTLHAYSTQLVEQALKRLKLPISGESSVRRYYPHTIGHWLGMDVHDVGTVSNELKLMPGMFVTVEPGLYIPDEPDIPPELRGIGIRIEDDVLVTKGNPYIFTKDVPKEVKDLEAICAS</sequence>
<dbReference type="SUPFAM" id="SSF55920">
    <property type="entry name" value="Creatinase/aminopeptidase"/>
    <property type="match status" value="1"/>
</dbReference>
<dbReference type="PANTHER" id="PTHR43226:SF4">
    <property type="entry name" value="XAA-PRO AMINOPEPTIDASE 3"/>
    <property type="match status" value="1"/>
</dbReference>
<dbReference type="Pfam" id="PF05195">
    <property type="entry name" value="AMP_N"/>
    <property type="match status" value="1"/>
</dbReference>
<reference evidence="7" key="1">
    <citation type="journal article" date="2020" name="J. Eukaryot. Microbiol.">
        <title>De novo Sequencing, Assembly and Annotation of the Transcriptome for the Free-Living Testate Amoeba Arcella intermedia.</title>
        <authorList>
            <person name="Ribeiro G.M."/>
            <person name="Porfirio-Sousa A.L."/>
            <person name="Maurer-Alcala X.X."/>
            <person name="Katz L.A."/>
            <person name="Lahr D.J.G."/>
        </authorList>
    </citation>
    <scope>NUCLEOTIDE SEQUENCE</scope>
</reference>
<dbReference type="SMART" id="SM01011">
    <property type="entry name" value="AMP_N"/>
    <property type="match status" value="1"/>
</dbReference>
<organism evidence="7">
    <name type="scientific">Arcella intermedia</name>
    <dbReference type="NCBI Taxonomy" id="1963864"/>
    <lineage>
        <taxon>Eukaryota</taxon>
        <taxon>Amoebozoa</taxon>
        <taxon>Tubulinea</taxon>
        <taxon>Elardia</taxon>
        <taxon>Arcellinida</taxon>
        <taxon>Sphaerothecina</taxon>
        <taxon>Arcellidae</taxon>
        <taxon>Arcella</taxon>
    </lineage>
</organism>
<evidence type="ECO:0000259" key="6">
    <source>
        <dbReference type="SMART" id="SM01011"/>
    </source>
</evidence>
<protein>
    <recommendedName>
        <fullName evidence="6">Aminopeptidase P N-terminal domain-containing protein</fullName>
    </recommendedName>
</protein>
<dbReference type="EMBL" id="GIBP01002892">
    <property type="protein sequence ID" value="NDV31861.1"/>
    <property type="molecule type" value="Transcribed_RNA"/>
</dbReference>
<dbReference type="PANTHER" id="PTHR43226">
    <property type="entry name" value="XAA-PRO AMINOPEPTIDASE 3"/>
    <property type="match status" value="1"/>
</dbReference>
<evidence type="ECO:0000256" key="1">
    <source>
        <dbReference type="ARBA" id="ARBA00001936"/>
    </source>
</evidence>
<dbReference type="Gene3D" id="3.40.350.10">
    <property type="entry name" value="Creatinase/prolidase N-terminal domain"/>
    <property type="match status" value="1"/>
</dbReference>
<keyword evidence="3" id="KW-0479">Metal-binding</keyword>
<name>A0A6B2L4M3_9EUKA</name>
<comment type="cofactor">
    <cofactor evidence="1">
        <name>Mn(2+)</name>
        <dbReference type="ChEBI" id="CHEBI:29035"/>
    </cofactor>
</comment>
<accession>A0A6B2L4M3</accession>
<dbReference type="GO" id="GO:0005739">
    <property type="term" value="C:mitochondrion"/>
    <property type="evidence" value="ECO:0007669"/>
    <property type="project" value="TreeGrafter"/>
</dbReference>